<sequence length="194" mass="21440">MSTAALPSIISRADLAGLGLSNHRLYGMARAGELEQIAPGFYARPGELDDTTAAWASISLRKPSATICLLSALSLHELTDEIPRETDIALPRGERTLATRFTPIRWHSFARATFDIGRAQHQLTDDGLTIGLYSPERTIIDAFRLRHEIGTDIANEALKRWLRRRGSTPSTLLELARSFPQALPALRSTLQILL</sequence>
<dbReference type="EMBL" id="JAVREH010000117">
    <property type="protein sequence ID" value="MDT0264466.1"/>
    <property type="molecule type" value="Genomic_DNA"/>
</dbReference>
<feature type="domain" description="AbiEi antitoxin N-terminal" evidence="1">
    <location>
        <begin position="8"/>
        <end position="45"/>
    </location>
</feature>
<reference evidence="3" key="1">
    <citation type="submission" date="2023-07" db="EMBL/GenBank/DDBJ databases">
        <title>30 novel species of actinomycetes from the DSMZ collection.</title>
        <authorList>
            <person name="Nouioui I."/>
        </authorList>
    </citation>
    <scope>NUCLEOTIDE SEQUENCE [LARGE SCALE GENOMIC DNA]</scope>
    <source>
        <strain evidence="3">DSM 44399</strain>
    </source>
</reference>
<evidence type="ECO:0000313" key="2">
    <source>
        <dbReference type="EMBL" id="MDT0264466.1"/>
    </source>
</evidence>
<evidence type="ECO:0000313" key="3">
    <source>
        <dbReference type="Proteomes" id="UP001183176"/>
    </source>
</evidence>
<accession>A0ABU2JHK3</accession>
<name>A0ABU2JHK3_9ACTN</name>
<dbReference type="InterPro" id="IPR025159">
    <property type="entry name" value="AbiEi_N"/>
</dbReference>
<dbReference type="Proteomes" id="UP001183176">
    <property type="component" value="Unassembled WGS sequence"/>
</dbReference>
<gene>
    <name evidence="2" type="ORF">RM423_24235</name>
</gene>
<dbReference type="Pfam" id="PF13338">
    <property type="entry name" value="AbiEi_4"/>
    <property type="match status" value="1"/>
</dbReference>
<protein>
    <recommendedName>
        <fullName evidence="1">AbiEi antitoxin N-terminal domain-containing protein</fullName>
    </recommendedName>
</protein>
<organism evidence="2 3">
    <name type="scientific">Jatrophihabitans lederbergiae</name>
    <dbReference type="NCBI Taxonomy" id="3075547"/>
    <lineage>
        <taxon>Bacteria</taxon>
        <taxon>Bacillati</taxon>
        <taxon>Actinomycetota</taxon>
        <taxon>Actinomycetes</taxon>
        <taxon>Jatrophihabitantales</taxon>
        <taxon>Jatrophihabitantaceae</taxon>
        <taxon>Jatrophihabitans</taxon>
    </lineage>
</organism>
<evidence type="ECO:0000259" key="1">
    <source>
        <dbReference type="Pfam" id="PF13338"/>
    </source>
</evidence>
<comment type="caution">
    <text evidence="2">The sequence shown here is derived from an EMBL/GenBank/DDBJ whole genome shotgun (WGS) entry which is preliminary data.</text>
</comment>
<proteinExistence type="predicted"/>
<dbReference type="RefSeq" id="WP_311425602.1">
    <property type="nucleotide sequence ID" value="NZ_JAVREH010000117.1"/>
</dbReference>
<keyword evidence="3" id="KW-1185">Reference proteome</keyword>